<name>A0A3N4VME9_9PAST</name>
<accession>A0A3N4VME9</accession>
<dbReference type="Pfam" id="PF22624">
    <property type="entry name" value="AASDHPPT_N"/>
    <property type="match status" value="1"/>
</dbReference>
<dbReference type="GO" id="GO:0008897">
    <property type="term" value="F:holo-[acyl-carrier-protein] synthase activity"/>
    <property type="evidence" value="ECO:0007669"/>
    <property type="project" value="InterPro"/>
</dbReference>
<keyword evidence="6" id="KW-1185">Reference proteome</keyword>
<dbReference type="PANTHER" id="PTHR12215">
    <property type="entry name" value="PHOSPHOPANTETHEINE TRANSFERASE"/>
    <property type="match status" value="1"/>
</dbReference>
<dbReference type="Proteomes" id="UP000281691">
    <property type="component" value="Unassembled WGS sequence"/>
</dbReference>
<dbReference type="InterPro" id="IPR050559">
    <property type="entry name" value="P-Pant_transferase_sf"/>
</dbReference>
<dbReference type="InterPro" id="IPR055066">
    <property type="entry name" value="AASDHPPT_N"/>
</dbReference>
<dbReference type="EMBL" id="RKQP01000005">
    <property type="protein sequence ID" value="RPE82575.1"/>
    <property type="molecule type" value="Genomic_DNA"/>
</dbReference>
<comment type="similarity">
    <text evidence="1">Belongs to the P-Pant transferase superfamily. Gsp/Sfp/HetI/AcpT family.</text>
</comment>
<protein>
    <submittedName>
        <fullName evidence="5">4'-phosphopantetheinyl transferase</fullName>
    </submittedName>
</protein>
<dbReference type="Gene3D" id="3.90.470.20">
    <property type="entry name" value="4'-phosphopantetheinyl transferase domain"/>
    <property type="match status" value="2"/>
</dbReference>
<gene>
    <name evidence="5" type="ORF">EDC46_1509</name>
</gene>
<dbReference type="RefSeq" id="WP_124211647.1">
    <property type="nucleotide sequence ID" value="NZ_CP016615.1"/>
</dbReference>
<dbReference type="OrthoDB" id="9808281at2"/>
<evidence type="ECO:0000256" key="1">
    <source>
        <dbReference type="ARBA" id="ARBA00010990"/>
    </source>
</evidence>
<keyword evidence="2 5" id="KW-0808">Transferase</keyword>
<evidence type="ECO:0000259" key="4">
    <source>
        <dbReference type="Pfam" id="PF22624"/>
    </source>
</evidence>
<evidence type="ECO:0000313" key="5">
    <source>
        <dbReference type="EMBL" id="RPE82575.1"/>
    </source>
</evidence>
<dbReference type="GO" id="GO:0019878">
    <property type="term" value="P:lysine biosynthetic process via aminoadipic acid"/>
    <property type="evidence" value="ECO:0007669"/>
    <property type="project" value="TreeGrafter"/>
</dbReference>
<dbReference type="GO" id="GO:0000287">
    <property type="term" value="F:magnesium ion binding"/>
    <property type="evidence" value="ECO:0007669"/>
    <property type="project" value="InterPro"/>
</dbReference>
<proteinExistence type="inferred from homology"/>
<reference evidence="5 6" key="1">
    <citation type="submission" date="2018-11" db="EMBL/GenBank/DDBJ databases">
        <title>Genomic Encyclopedia of Type Strains, Phase IV (KMG-IV): sequencing the most valuable type-strain genomes for metagenomic binning, comparative biology and taxonomic classification.</title>
        <authorList>
            <person name="Goeker M."/>
        </authorList>
    </citation>
    <scope>NUCLEOTIDE SEQUENCE [LARGE SCALE GENOMIC DNA]</scope>
    <source>
        <strain evidence="5 6">DSM 27238</strain>
    </source>
</reference>
<organism evidence="5 6">
    <name type="scientific">Vespertiliibacter pulmonis</name>
    <dbReference type="NCBI Taxonomy" id="1443036"/>
    <lineage>
        <taxon>Bacteria</taxon>
        <taxon>Pseudomonadati</taxon>
        <taxon>Pseudomonadota</taxon>
        <taxon>Gammaproteobacteria</taxon>
        <taxon>Pasteurellales</taxon>
        <taxon>Pasteurellaceae</taxon>
        <taxon>Vespertiliibacter</taxon>
    </lineage>
</organism>
<feature type="domain" description="4'-phosphopantetheinyl transferase" evidence="3">
    <location>
        <begin position="117"/>
        <end position="191"/>
    </location>
</feature>
<dbReference type="SUPFAM" id="SSF56214">
    <property type="entry name" value="4'-phosphopantetheinyl transferase"/>
    <property type="match status" value="2"/>
</dbReference>
<sequence length="257" mass="29967">MDIPIASHSGQSAIFEIVFAHNDEPIPTEFLQFFPPISPLALRSERLIRKQKSRKMAYFLLHQLAQKYGLDPHLFTQIQRTESGRPYISDQRVDFNISHSGDWVAVIFSFSEKGQKRVGIDIEHPQKTRQYTNLLRYYATAQEISEIEDFSVLPQLATLPDRFYLSWCLREAILKSQGIGIIKLSEVYHQLEKQHITSIHAPKGQLCFHFQLPFYLAYFFEQPLSMLSLPSLFQWKKGKFNPIISSPFIHYQVNQYA</sequence>
<dbReference type="PANTHER" id="PTHR12215:SF10">
    <property type="entry name" value="L-AMINOADIPATE-SEMIALDEHYDE DEHYDROGENASE-PHOSPHOPANTETHEINYL TRANSFERASE"/>
    <property type="match status" value="1"/>
</dbReference>
<evidence type="ECO:0000256" key="2">
    <source>
        <dbReference type="ARBA" id="ARBA00022679"/>
    </source>
</evidence>
<feature type="domain" description="4'-phosphopantetheinyl transferase N-terminal" evidence="4">
    <location>
        <begin position="53"/>
        <end position="106"/>
    </location>
</feature>
<dbReference type="AlphaFoldDB" id="A0A3N4VME9"/>
<dbReference type="Pfam" id="PF01648">
    <property type="entry name" value="ACPS"/>
    <property type="match status" value="1"/>
</dbReference>
<evidence type="ECO:0000313" key="6">
    <source>
        <dbReference type="Proteomes" id="UP000281691"/>
    </source>
</evidence>
<dbReference type="GO" id="GO:0005829">
    <property type="term" value="C:cytosol"/>
    <property type="evidence" value="ECO:0007669"/>
    <property type="project" value="TreeGrafter"/>
</dbReference>
<dbReference type="InterPro" id="IPR037143">
    <property type="entry name" value="4-PPantetheinyl_Trfase_dom_sf"/>
</dbReference>
<comment type="caution">
    <text evidence="5">The sequence shown here is derived from an EMBL/GenBank/DDBJ whole genome shotgun (WGS) entry which is preliminary data.</text>
</comment>
<evidence type="ECO:0000259" key="3">
    <source>
        <dbReference type="Pfam" id="PF01648"/>
    </source>
</evidence>
<dbReference type="InterPro" id="IPR008278">
    <property type="entry name" value="4-PPantetheinyl_Trfase_dom"/>
</dbReference>